<keyword evidence="2" id="KW-1185">Reference proteome</keyword>
<protein>
    <recommendedName>
        <fullName evidence="3">Tyrosine specific protein phosphatases domain-containing protein</fullName>
    </recommendedName>
</protein>
<dbReference type="SUPFAM" id="SSF52799">
    <property type="entry name" value="(Phosphotyrosine protein) phosphatases II"/>
    <property type="match status" value="1"/>
</dbReference>
<dbReference type="InterPro" id="IPR029021">
    <property type="entry name" value="Prot-tyrosine_phosphatase-like"/>
</dbReference>
<evidence type="ECO:0000313" key="1">
    <source>
        <dbReference type="EMBL" id="GEO42035.1"/>
    </source>
</evidence>
<evidence type="ECO:0008006" key="3">
    <source>
        <dbReference type="Google" id="ProtNLM"/>
    </source>
</evidence>
<sequence length="187" mass="20840">MEKKPVFDLKICTIDEAPGLHDAWATSTLSLIDRISVYRNFPLGVNNNKVVYFDDLENEVLPDAPTRDQIAAALEFTAGLKQGDRFLCHCHAGVSRSPAMAIAVLVQHGDAPVEAIARVERVSALRGEEMWPNALVLRYADDILGSQGRINQAIARWKSQEIERAQQRVAELELYDLISPKPYSGLR</sequence>
<dbReference type="RefSeq" id="WP_052832245.1">
    <property type="nucleotide sequence ID" value="NZ_BJYZ01000034.1"/>
</dbReference>
<dbReference type="AlphaFoldDB" id="A0A512E022"/>
<proteinExistence type="predicted"/>
<reference evidence="1 2" key="1">
    <citation type="submission" date="2019-07" db="EMBL/GenBank/DDBJ databases">
        <title>Whole genome shotgun sequence of Skermanella aerolata NBRC 106429.</title>
        <authorList>
            <person name="Hosoyama A."/>
            <person name="Uohara A."/>
            <person name="Ohji S."/>
            <person name="Ichikawa N."/>
        </authorList>
    </citation>
    <scope>NUCLEOTIDE SEQUENCE [LARGE SCALE GENOMIC DNA]</scope>
    <source>
        <strain evidence="1 2">NBRC 106429</strain>
    </source>
</reference>
<accession>A0A512E022</accession>
<name>A0A512E022_9PROT</name>
<gene>
    <name evidence="1" type="ORF">SAE02_61830</name>
</gene>
<organism evidence="1 2">
    <name type="scientific">Skermanella aerolata</name>
    <dbReference type="NCBI Taxonomy" id="393310"/>
    <lineage>
        <taxon>Bacteria</taxon>
        <taxon>Pseudomonadati</taxon>
        <taxon>Pseudomonadota</taxon>
        <taxon>Alphaproteobacteria</taxon>
        <taxon>Rhodospirillales</taxon>
        <taxon>Azospirillaceae</taxon>
        <taxon>Skermanella</taxon>
    </lineage>
</organism>
<dbReference type="Proteomes" id="UP000321523">
    <property type="component" value="Unassembled WGS sequence"/>
</dbReference>
<comment type="caution">
    <text evidence="1">The sequence shown here is derived from an EMBL/GenBank/DDBJ whole genome shotgun (WGS) entry which is preliminary data.</text>
</comment>
<dbReference type="OrthoDB" id="9794527at2"/>
<evidence type="ECO:0000313" key="2">
    <source>
        <dbReference type="Proteomes" id="UP000321523"/>
    </source>
</evidence>
<dbReference type="Gene3D" id="3.90.190.10">
    <property type="entry name" value="Protein tyrosine phosphatase superfamily"/>
    <property type="match status" value="1"/>
</dbReference>
<dbReference type="EMBL" id="BJYZ01000034">
    <property type="protein sequence ID" value="GEO42035.1"/>
    <property type="molecule type" value="Genomic_DNA"/>
</dbReference>